<dbReference type="GO" id="GO:0032993">
    <property type="term" value="C:protein-DNA complex"/>
    <property type="evidence" value="ECO:0007669"/>
    <property type="project" value="TreeGrafter"/>
</dbReference>
<evidence type="ECO:0000313" key="7">
    <source>
        <dbReference type="Proteomes" id="UP000318331"/>
    </source>
</evidence>
<comment type="similarity">
    <text evidence="1">Belongs to the LysR transcriptional regulatory family.</text>
</comment>
<dbReference type="PRINTS" id="PR00039">
    <property type="entry name" value="HTHLYSR"/>
</dbReference>
<dbReference type="FunFam" id="1.10.10.10:FF:000001">
    <property type="entry name" value="LysR family transcriptional regulator"/>
    <property type="match status" value="1"/>
</dbReference>
<evidence type="ECO:0000313" key="6">
    <source>
        <dbReference type="EMBL" id="TQM65351.1"/>
    </source>
</evidence>
<keyword evidence="3 6" id="KW-0238">DNA-binding</keyword>
<dbReference type="InterPro" id="IPR036390">
    <property type="entry name" value="WH_DNA-bd_sf"/>
</dbReference>
<keyword evidence="2" id="KW-0805">Transcription regulation</keyword>
<evidence type="ECO:0000256" key="2">
    <source>
        <dbReference type="ARBA" id="ARBA00023015"/>
    </source>
</evidence>
<keyword evidence="7" id="KW-1185">Reference proteome</keyword>
<dbReference type="EMBL" id="VFPN01000001">
    <property type="protein sequence ID" value="TQM65351.1"/>
    <property type="molecule type" value="Genomic_DNA"/>
</dbReference>
<proteinExistence type="inferred from homology"/>
<name>A0A543I482_9MICO</name>
<dbReference type="Gene3D" id="3.40.190.10">
    <property type="entry name" value="Periplasmic binding protein-like II"/>
    <property type="match status" value="2"/>
</dbReference>
<dbReference type="SUPFAM" id="SSF46785">
    <property type="entry name" value="Winged helix' DNA-binding domain"/>
    <property type="match status" value="1"/>
</dbReference>
<dbReference type="InterPro" id="IPR036388">
    <property type="entry name" value="WH-like_DNA-bd_sf"/>
</dbReference>
<comment type="caution">
    <text evidence="6">The sequence shown here is derived from an EMBL/GenBank/DDBJ whole genome shotgun (WGS) entry which is preliminary data.</text>
</comment>
<dbReference type="Proteomes" id="UP000318331">
    <property type="component" value="Unassembled WGS sequence"/>
</dbReference>
<gene>
    <name evidence="6" type="ORF">FB466_0149</name>
</gene>
<evidence type="ECO:0000256" key="4">
    <source>
        <dbReference type="ARBA" id="ARBA00023163"/>
    </source>
</evidence>
<feature type="domain" description="HTH lysR-type" evidence="5">
    <location>
        <begin position="19"/>
        <end position="76"/>
    </location>
</feature>
<dbReference type="Gene3D" id="1.10.10.10">
    <property type="entry name" value="Winged helix-like DNA-binding domain superfamily/Winged helix DNA-binding domain"/>
    <property type="match status" value="1"/>
</dbReference>
<dbReference type="InterPro" id="IPR000847">
    <property type="entry name" value="LysR_HTH_N"/>
</dbReference>
<dbReference type="CDD" id="cd08423">
    <property type="entry name" value="PBP2_LTTR_like_6"/>
    <property type="match status" value="1"/>
</dbReference>
<dbReference type="AlphaFoldDB" id="A0A543I482"/>
<evidence type="ECO:0000256" key="3">
    <source>
        <dbReference type="ARBA" id="ARBA00023125"/>
    </source>
</evidence>
<evidence type="ECO:0000259" key="5">
    <source>
        <dbReference type="PROSITE" id="PS50931"/>
    </source>
</evidence>
<dbReference type="GO" id="GO:0003700">
    <property type="term" value="F:DNA-binding transcription factor activity"/>
    <property type="evidence" value="ECO:0007669"/>
    <property type="project" value="InterPro"/>
</dbReference>
<dbReference type="PANTHER" id="PTHR30346">
    <property type="entry name" value="TRANSCRIPTIONAL DUAL REGULATOR HCAR-RELATED"/>
    <property type="match status" value="1"/>
</dbReference>
<accession>A0A543I482</accession>
<dbReference type="GO" id="GO:0003677">
    <property type="term" value="F:DNA binding"/>
    <property type="evidence" value="ECO:0007669"/>
    <property type="project" value="UniProtKB-KW"/>
</dbReference>
<reference evidence="6 7" key="1">
    <citation type="submission" date="2019-06" db="EMBL/GenBank/DDBJ databases">
        <title>Sequencing the genomes of 1000 actinobacteria strains.</title>
        <authorList>
            <person name="Klenk H.-P."/>
        </authorList>
    </citation>
    <scope>NUCLEOTIDE SEQUENCE [LARGE SCALE GENOMIC DNA]</scope>
    <source>
        <strain evidence="6 7">DSM 18031</strain>
    </source>
</reference>
<dbReference type="Pfam" id="PF00126">
    <property type="entry name" value="HTH_1"/>
    <property type="match status" value="1"/>
</dbReference>
<evidence type="ECO:0000256" key="1">
    <source>
        <dbReference type="ARBA" id="ARBA00009437"/>
    </source>
</evidence>
<dbReference type="PANTHER" id="PTHR30346:SF29">
    <property type="entry name" value="LYSR SUBSTRATE-BINDING"/>
    <property type="match status" value="1"/>
</dbReference>
<dbReference type="PROSITE" id="PS50931">
    <property type="entry name" value="HTH_LYSR"/>
    <property type="match status" value="1"/>
</dbReference>
<dbReference type="Pfam" id="PF03466">
    <property type="entry name" value="LysR_substrate"/>
    <property type="match status" value="1"/>
</dbReference>
<dbReference type="OrthoDB" id="3673085at2"/>
<sequence length="339" mass="35806">MFMSLTPAPAVTPPTADSIDGRVMRIVHAVSVTGSITAAAELLHLSQPAVSQQIKNAETRLGIPLVERVGRGVRLTEAGGILARHARVITAELEGAVAEISDLVGLRSGRLRLASFPSASAVIVPELLQSIRHSHPGLTTHYRELEPPQAIEAVRNGELDAALTFSYPGDGVGLVGDTLPGLRIEHLWREEVRVALPADHPLATRDRVRLNDLAEDTWIAGCLRCRGHLVAAAESSGFIPRISHETDNMVAVMGMVAASFAVALVPQLSVLAAKAFPSRVVLLPIEGDTHRVISLVSPLSASDVPAITATRAACRALDPAAWSLTPFAAQPSLASAVSR</sequence>
<keyword evidence="4" id="KW-0804">Transcription</keyword>
<organism evidence="6 7">
    <name type="scientific">Klugiella xanthotipulae</name>
    <dbReference type="NCBI Taxonomy" id="244735"/>
    <lineage>
        <taxon>Bacteria</taxon>
        <taxon>Bacillati</taxon>
        <taxon>Actinomycetota</taxon>
        <taxon>Actinomycetes</taxon>
        <taxon>Micrococcales</taxon>
        <taxon>Microbacteriaceae</taxon>
        <taxon>Klugiella</taxon>
    </lineage>
</organism>
<dbReference type="InterPro" id="IPR005119">
    <property type="entry name" value="LysR_subst-bd"/>
</dbReference>
<protein>
    <submittedName>
        <fullName evidence="6">DNA-binding transcriptional LysR family regulator</fullName>
    </submittedName>
</protein>
<dbReference type="SUPFAM" id="SSF53850">
    <property type="entry name" value="Periplasmic binding protein-like II"/>
    <property type="match status" value="1"/>
</dbReference>